<evidence type="ECO:0008006" key="2">
    <source>
        <dbReference type="Google" id="ProtNLM"/>
    </source>
</evidence>
<evidence type="ECO:0000313" key="1">
    <source>
        <dbReference type="EMBL" id="SPD05366.1"/>
    </source>
</evidence>
<gene>
    <name evidence="1" type="ORF">FSB_LOCUS33248</name>
</gene>
<reference evidence="1" key="1">
    <citation type="submission" date="2018-02" db="EMBL/GenBank/DDBJ databases">
        <authorList>
            <person name="Cohen D.B."/>
            <person name="Kent A.D."/>
        </authorList>
    </citation>
    <scope>NUCLEOTIDE SEQUENCE</scope>
</reference>
<sequence>MACIQDLVGMKETRPLSTAERLIKEKSKLEVEKLLLMEEISLRKKSQALWLREGDSNTKFNTISRLFVDGAVTTDLVLMGDGLVKFYSHLFTDDEVRRPFLDSLVFSSIDEVDRVMLDLTFTEEEVLGVVMGMASDKASSPNSFSMAFFQCCWDIVKHDIIAVLYHFHTHWSFEKSINATFIALIPKNPEALECKDFRPISLIKGVHKIIAKVLANILNKVLEKVVSVS</sequence>
<proteinExistence type="predicted"/>
<dbReference type="PANTHER" id="PTHR46890:SF50">
    <property type="entry name" value="RNA-DIRECTED DNA POLYMERASE, EUKARYOTA, REVERSE TRANSCRIPTASE ZINC-BINDING DOMAIN PROTEIN-RELATED"/>
    <property type="match status" value="1"/>
</dbReference>
<protein>
    <recommendedName>
        <fullName evidence="2">Reverse transcriptase domain-containing protein</fullName>
    </recommendedName>
</protein>
<dbReference type="EMBL" id="OIVN01002653">
    <property type="protein sequence ID" value="SPD05366.1"/>
    <property type="molecule type" value="Genomic_DNA"/>
</dbReference>
<accession>A0A2N9GSF8</accession>
<dbReference type="InterPro" id="IPR052343">
    <property type="entry name" value="Retrotransposon-Effector_Assoc"/>
</dbReference>
<dbReference type="PANTHER" id="PTHR46890">
    <property type="entry name" value="NON-LTR RETROLELEMENT REVERSE TRANSCRIPTASE-LIKE PROTEIN-RELATED"/>
    <property type="match status" value="1"/>
</dbReference>
<name>A0A2N9GSF8_FAGSY</name>
<organism evidence="1">
    <name type="scientific">Fagus sylvatica</name>
    <name type="common">Beechnut</name>
    <dbReference type="NCBI Taxonomy" id="28930"/>
    <lineage>
        <taxon>Eukaryota</taxon>
        <taxon>Viridiplantae</taxon>
        <taxon>Streptophyta</taxon>
        <taxon>Embryophyta</taxon>
        <taxon>Tracheophyta</taxon>
        <taxon>Spermatophyta</taxon>
        <taxon>Magnoliopsida</taxon>
        <taxon>eudicotyledons</taxon>
        <taxon>Gunneridae</taxon>
        <taxon>Pentapetalae</taxon>
        <taxon>rosids</taxon>
        <taxon>fabids</taxon>
        <taxon>Fagales</taxon>
        <taxon>Fagaceae</taxon>
        <taxon>Fagus</taxon>
    </lineage>
</organism>
<dbReference type="AlphaFoldDB" id="A0A2N9GSF8"/>